<evidence type="ECO:0000313" key="4">
    <source>
        <dbReference type="Proteomes" id="UP000283745"/>
    </source>
</evidence>
<dbReference type="EMBL" id="CYZD01000009">
    <property type="protein sequence ID" value="CUO34219.1"/>
    <property type="molecule type" value="Genomic_DNA"/>
</dbReference>
<evidence type="ECO:0000313" key="3">
    <source>
        <dbReference type="Proteomes" id="UP000095409"/>
    </source>
</evidence>
<dbReference type="AlphaFoldDB" id="A0A174ECT0"/>
<dbReference type="Proteomes" id="UP000095409">
    <property type="component" value="Unassembled WGS sequence"/>
</dbReference>
<dbReference type="RefSeq" id="WP_055066189.1">
    <property type="nucleotide sequence ID" value="NZ_CABJFK010000001.1"/>
</dbReference>
<gene>
    <name evidence="2" type="ORF">DW740_00050</name>
    <name evidence="1" type="ORF">ERS852394_01977</name>
</gene>
<evidence type="ECO:0000313" key="2">
    <source>
        <dbReference type="EMBL" id="RHE41751.1"/>
    </source>
</evidence>
<proteinExistence type="predicted"/>
<organism evidence="1 3">
    <name type="scientific">Blautia obeum</name>
    <dbReference type="NCBI Taxonomy" id="40520"/>
    <lineage>
        <taxon>Bacteria</taxon>
        <taxon>Bacillati</taxon>
        <taxon>Bacillota</taxon>
        <taxon>Clostridia</taxon>
        <taxon>Lachnospirales</taxon>
        <taxon>Lachnospiraceae</taxon>
        <taxon>Blautia</taxon>
    </lineage>
</organism>
<reference evidence="1 3" key="1">
    <citation type="submission" date="2015-09" db="EMBL/GenBank/DDBJ databases">
        <authorList>
            <consortium name="Pathogen Informatics"/>
        </authorList>
    </citation>
    <scope>NUCLEOTIDE SEQUENCE [LARGE SCALE GENOMIC DNA]</scope>
    <source>
        <strain evidence="1 3">2789STDY5608837</strain>
    </source>
</reference>
<accession>A0A174ECT0</accession>
<evidence type="ECO:0000313" key="1">
    <source>
        <dbReference type="EMBL" id="CUO34219.1"/>
    </source>
</evidence>
<protein>
    <submittedName>
        <fullName evidence="1">Uncharacterized protein</fullName>
    </submittedName>
</protein>
<dbReference type="Proteomes" id="UP000283745">
    <property type="component" value="Unassembled WGS sequence"/>
</dbReference>
<sequence length="107" mass="11952">MKYNLSKIMLKAWKVYRKTKNISFAEALHRAWLSAKAEEINAKRIETAKQAAGITEETNTFAKWKELGYKVKHGASALFGCSLSWGSRGDGATYKASFFGKSQVEAI</sequence>
<dbReference type="EMBL" id="QSKF01000001">
    <property type="protein sequence ID" value="RHE41751.1"/>
    <property type="molecule type" value="Genomic_DNA"/>
</dbReference>
<name>A0A174ECT0_9FIRM</name>
<reference evidence="2 4" key="2">
    <citation type="submission" date="2018-08" db="EMBL/GenBank/DDBJ databases">
        <title>A genome reference for cultivated species of the human gut microbiota.</title>
        <authorList>
            <person name="Zou Y."/>
            <person name="Xue W."/>
            <person name="Luo G."/>
        </authorList>
    </citation>
    <scope>NUCLEOTIDE SEQUENCE [LARGE SCALE GENOMIC DNA]</scope>
    <source>
        <strain evidence="2 4">AM28-23</strain>
    </source>
</reference>